<protein>
    <submittedName>
        <fullName evidence="2">Uncharacterized protein</fullName>
    </submittedName>
</protein>
<organism evidence="2 3">
    <name type="scientific">Lasiosphaeris hirsuta</name>
    <dbReference type="NCBI Taxonomy" id="260670"/>
    <lineage>
        <taxon>Eukaryota</taxon>
        <taxon>Fungi</taxon>
        <taxon>Dikarya</taxon>
        <taxon>Ascomycota</taxon>
        <taxon>Pezizomycotina</taxon>
        <taxon>Sordariomycetes</taxon>
        <taxon>Sordariomycetidae</taxon>
        <taxon>Sordariales</taxon>
        <taxon>Lasiosphaeriaceae</taxon>
        <taxon>Lasiosphaeris</taxon>
    </lineage>
</organism>
<evidence type="ECO:0000313" key="2">
    <source>
        <dbReference type="EMBL" id="KAK0708510.1"/>
    </source>
</evidence>
<evidence type="ECO:0000256" key="1">
    <source>
        <dbReference type="SAM" id="MobiDB-lite"/>
    </source>
</evidence>
<reference evidence="2" key="1">
    <citation type="submission" date="2023-06" db="EMBL/GenBank/DDBJ databases">
        <title>Genome-scale phylogeny and comparative genomics of the fungal order Sordariales.</title>
        <authorList>
            <consortium name="Lawrence Berkeley National Laboratory"/>
            <person name="Hensen N."/>
            <person name="Bonometti L."/>
            <person name="Westerberg I."/>
            <person name="Brannstrom I.O."/>
            <person name="Guillou S."/>
            <person name="Cros-Aarteil S."/>
            <person name="Calhoun S."/>
            <person name="Haridas S."/>
            <person name="Kuo A."/>
            <person name="Mondo S."/>
            <person name="Pangilinan J."/>
            <person name="Riley R."/>
            <person name="Labutti K."/>
            <person name="Andreopoulos B."/>
            <person name="Lipzen A."/>
            <person name="Chen C."/>
            <person name="Yanf M."/>
            <person name="Daum C."/>
            <person name="Ng V."/>
            <person name="Clum A."/>
            <person name="Steindorff A."/>
            <person name="Ohm R."/>
            <person name="Martin F."/>
            <person name="Silar P."/>
            <person name="Natvig D."/>
            <person name="Lalanne C."/>
            <person name="Gautier V."/>
            <person name="Ament-Velasquez S.L."/>
            <person name="Kruys A."/>
            <person name="Hutchinson M.I."/>
            <person name="Powell A.J."/>
            <person name="Barry K."/>
            <person name="Miller A.N."/>
            <person name="Grigoriev I.V."/>
            <person name="Debuchy R."/>
            <person name="Gladieux P."/>
            <person name="Thoren M.H."/>
            <person name="Johannesson H."/>
        </authorList>
    </citation>
    <scope>NUCLEOTIDE SEQUENCE</scope>
    <source>
        <strain evidence="2">SMH4607-1</strain>
    </source>
</reference>
<feature type="non-terminal residue" evidence="2">
    <location>
        <position position="209"/>
    </location>
</feature>
<dbReference type="AlphaFoldDB" id="A0AA40A3A8"/>
<gene>
    <name evidence="2" type="ORF">B0H67DRAFT_496202</name>
</gene>
<feature type="compositionally biased region" description="Pro residues" evidence="1">
    <location>
        <begin position="10"/>
        <end position="20"/>
    </location>
</feature>
<dbReference type="EMBL" id="JAUKUA010000006">
    <property type="protein sequence ID" value="KAK0708510.1"/>
    <property type="molecule type" value="Genomic_DNA"/>
</dbReference>
<dbReference type="Proteomes" id="UP001172102">
    <property type="component" value="Unassembled WGS sequence"/>
</dbReference>
<evidence type="ECO:0000313" key="3">
    <source>
        <dbReference type="Proteomes" id="UP001172102"/>
    </source>
</evidence>
<feature type="region of interest" description="Disordered" evidence="1">
    <location>
        <begin position="1"/>
        <end position="20"/>
    </location>
</feature>
<accession>A0AA40A3A8</accession>
<sequence length="209" mass="25168">YDPDTYDPDGPVPWTPEPGPYDPKTYTAWGRKHFGEEWYKLRETILRERNIYRISDPVYLECQKALRVIEHKIEGRLFRPVLRPPTPAYSHADDNDGNINLSRFSTYDPTPLPREPSPVPVFGDVWERLEYERKRSCWSEKEYQFERIFRKEERIDWAGAKHEDQEGDRQREKGLEEIEKVRYIPGTAMKSDEYERRMRQFNHRAEGWT</sequence>
<proteinExistence type="predicted"/>
<name>A0AA40A3A8_9PEZI</name>
<comment type="caution">
    <text evidence="2">The sequence shown here is derived from an EMBL/GenBank/DDBJ whole genome shotgun (WGS) entry which is preliminary data.</text>
</comment>
<keyword evidence="3" id="KW-1185">Reference proteome</keyword>